<accession>A0A8S3R323</accession>
<proteinExistence type="predicted"/>
<evidence type="ECO:0000313" key="2">
    <source>
        <dbReference type="Proteomes" id="UP000683360"/>
    </source>
</evidence>
<dbReference type="EMBL" id="CAJPWZ010000722">
    <property type="protein sequence ID" value="CAG2199564.1"/>
    <property type="molecule type" value="Genomic_DNA"/>
</dbReference>
<keyword evidence="2" id="KW-1185">Reference proteome</keyword>
<name>A0A8S3R323_MYTED</name>
<comment type="caution">
    <text evidence="1">The sequence shown here is derived from an EMBL/GenBank/DDBJ whole genome shotgun (WGS) entry which is preliminary data.</text>
</comment>
<organism evidence="1 2">
    <name type="scientific">Mytilus edulis</name>
    <name type="common">Blue mussel</name>
    <dbReference type="NCBI Taxonomy" id="6550"/>
    <lineage>
        <taxon>Eukaryota</taxon>
        <taxon>Metazoa</taxon>
        <taxon>Spiralia</taxon>
        <taxon>Lophotrochozoa</taxon>
        <taxon>Mollusca</taxon>
        <taxon>Bivalvia</taxon>
        <taxon>Autobranchia</taxon>
        <taxon>Pteriomorphia</taxon>
        <taxon>Mytilida</taxon>
        <taxon>Mytiloidea</taxon>
        <taxon>Mytilidae</taxon>
        <taxon>Mytilinae</taxon>
        <taxon>Mytilus</taxon>
    </lineage>
</organism>
<dbReference type="Proteomes" id="UP000683360">
    <property type="component" value="Unassembled WGS sequence"/>
</dbReference>
<gene>
    <name evidence="1" type="ORF">MEDL_14363</name>
</gene>
<dbReference type="AlphaFoldDB" id="A0A8S3R323"/>
<reference evidence="1" key="1">
    <citation type="submission" date="2021-03" db="EMBL/GenBank/DDBJ databases">
        <authorList>
            <person name="Bekaert M."/>
        </authorList>
    </citation>
    <scope>NUCLEOTIDE SEQUENCE</scope>
</reference>
<protein>
    <submittedName>
        <fullName evidence="1">Uncharacterized protein</fullName>
    </submittedName>
</protein>
<evidence type="ECO:0000313" key="1">
    <source>
        <dbReference type="EMBL" id="CAG2199564.1"/>
    </source>
</evidence>
<sequence length="299" mass="34313">MQQIECNATFDKTTKTSLPSVLLSIEHLFHSVTNSEPYSSSPKIVPGVTFGGNISSYAVSVTVSRSYRQKITFAYNGSHICATAQHRLETDTCWGRSSTGCYNKTTTCDSTCFLSNEYYKRHTINLFDSLTSSSSFGTWTESDWLSMYTTSNKQLECFHRDEGFYRFENNQYLEEPNLPRVTCPIGQRCRITLGKYLPSSFPKAYVGCEKDNGHYDGNEQEHEECSTWQTSPDGNRIRWALMCKYCCNESLCNNPMKCCNLDCDQTSNLSHRNIGKHVFLLWLPFYTYLKNRTEQVVYL</sequence>